<dbReference type="InterPro" id="IPR029058">
    <property type="entry name" value="AB_hydrolase_fold"/>
</dbReference>
<evidence type="ECO:0000313" key="2">
    <source>
        <dbReference type="EMBL" id="CDQ37994.1"/>
    </source>
</evidence>
<comment type="caution">
    <text evidence="2">The sequence shown here is derived from an EMBL/GenBank/DDBJ whole genome shotgun (WGS) entry which is preliminary data.</text>
</comment>
<dbReference type="Proteomes" id="UP000028875">
    <property type="component" value="Unassembled WGS sequence"/>
</dbReference>
<dbReference type="STRING" id="1462526.BN990_00261"/>
<sequence>MSKVQEFGKGYLMQSPQSGNYGFAPPAPLNHWEGELDATEYGPSPQNPEVAASIGATGASMSENCLNLNVWAPTKDAAKLPVMVWIHGGAFRAGAGNSPLYNGATLSAQGNVVVVTINYRLGPLGFLYLAGLDERFTGNIGLLDQIAALKWVKENSITERAGCRNS</sequence>
<dbReference type="InterPro" id="IPR050309">
    <property type="entry name" value="Type-B_Carboxylest/Lipase"/>
</dbReference>
<keyword evidence="3" id="KW-1185">Reference proteome</keyword>
<dbReference type="Gene3D" id="3.40.50.1820">
    <property type="entry name" value="alpha/beta hydrolase"/>
    <property type="match status" value="1"/>
</dbReference>
<feature type="domain" description="Carboxylesterase type B" evidence="1">
    <location>
        <begin position="18"/>
        <end position="155"/>
    </location>
</feature>
<organism evidence="2 3">
    <name type="scientific">Virgibacillus massiliensis</name>
    <dbReference type="NCBI Taxonomy" id="1462526"/>
    <lineage>
        <taxon>Bacteria</taxon>
        <taxon>Bacillati</taxon>
        <taxon>Bacillota</taxon>
        <taxon>Bacilli</taxon>
        <taxon>Bacillales</taxon>
        <taxon>Bacillaceae</taxon>
        <taxon>Virgibacillus</taxon>
    </lineage>
</organism>
<proteinExistence type="predicted"/>
<dbReference type="PANTHER" id="PTHR11559">
    <property type="entry name" value="CARBOXYLESTERASE"/>
    <property type="match status" value="1"/>
</dbReference>
<dbReference type="InterPro" id="IPR002018">
    <property type="entry name" value="CarbesteraseB"/>
</dbReference>
<name>A0A024Q6B7_9BACI</name>
<accession>A0A024Q6B7</accession>
<dbReference type="eggNOG" id="COG2272">
    <property type="taxonomic scope" value="Bacteria"/>
</dbReference>
<reference evidence="3" key="2">
    <citation type="submission" date="2014-05" db="EMBL/GenBank/DDBJ databases">
        <title>Draft genome sequence of Virgibacillus massiliensis Vm-5.</title>
        <authorList>
            <person name="Khelaifia S."/>
            <person name="Croce O."/>
            <person name="Lagier J.C."/>
            <person name="Raoult D."/>
        </authorList>
    </citation>
    <scope>NUCLEOTIDE SEQUENCE [LARGE SCALE GENOMIC DNA]</scope>
    <source>
        <strain evidence="3">Vm-5</strain>
    </source>
</reference>
<protein>
    <submittedName>
        <fullName evidence="2">Para-nitrobenzyl esterase</fullName>
    </submittedName>
</protein>
<evidence type="ECO:0000313" key="3">
    <source>
        <dbReference type="Proteomes" id="UP000028875"/>
    </source>
</evidence>
<dbReference type="AlphaFoldDB" id="A0A024Q6B7"/>
<gene>
    <name evidence="2" type="primary">pnbA_1</name>
    <name evidence="2" type="ORF">BN990_00261</name>
</gene>
<dbReference type="SUPFAM" id="SSF53474">
    <property type="entry name" value="alpha/beta-Hydrolases"/>
    <property type="match status" value="1"/>
</dbReference>
<reference evidence="2 3" key="1">
    <citation type="submission" date="2014-03" db="EMBL/GenBank/DDBJ databases">
        <authorList>
            <person name="Urmite Genomes U."/>
        </authorList>
    </citation>
    <scope>NUCLEOTIDE SEQUENCE [LARGE SCALE GENOMIC DNA]</scope>
    <source>
        <strain evidence="2 3">Vm-5</strain>
    </source>
</reference>
<dbReference type="Pfam" id="PF00135">
    <property type="entry name" value="COesterase"/>
    <property type="match status" value="1"/>
</dbReference>
<dbReference type="EMBL" id="CCDP010000001">
    <property type="protein sequence ID" value="CDQ37994.1"/>
    <property type="molecule type" value="Genomic_DNA"/>
</dbReference>
<evidence type="ECO:0000259" key="1">
    <source>
        <dbReference type="Pfam" id="PF00135"/>
    </source>
</evidence>